<reference evidence="8" key="1">
    <citation type="submission" date="2021-04" db="EMBL/GenBank/DDBJ databases">
        <authorList>
            <person name="Tunstrom K."/>
        </authorList>
    </citation>
    <scope>NUCLEOTIDE SEQUENCE</scope>
</reference>
<dbReference type="InterPro" id="IPR039670">
    <property type="entry name" value="NPC2-like"/>
</dbReference>
<dbReference type="CDD" id="cd00916">
    <property type="entry name" value="Npc2_like"/>
    <property type="match status" value="1"/>
</dbReference>
<feature type="chain" id="PRO_5035796141" evidence="6">
    <location>
        <begin position="17"/>
        <end position="146"/>
    </location>
</feature>
<name>A0A8S3XZL8_PARAO</name>
<dbReference type="InterPro" id="IPR033916">
    <property type="entry name" value="ML_Npc2-like"/>
</dbReference>
<sequence length="146" mass="16113">MLFFITVVVLLSSVQANLYSDCGSKLATLEKVQLSGCAETAKECVFKRNSNFTLSLDFTPSKDVKVIEAELHGVIMNMVAPFPLPQPDGCKNNGLTCPLKAGQKASYVMTLPILKSYPKVRAVAKWELKNEDHENLICILIPLKIK</sequence>
<protein>
    <submittedName>
        <fullName evidence="8">(apollo) hypothetical protein</fullName>
    </submittedName>
</protein>
<keyword evidence="9" id="KW-1185">Reference proteome</keyword>
<evidence type="ECO:0000256" key="2">
    <source>
        <dbReference type="ARBA" id="ARBA00006370"/>
    </source>
</evidence>
<evidence type="ECO:0000256" key="3">
    <source>
        <dbReference type="ARBA" id="ARBA00022525"/>
    </source>
</evidence>
<dbReference type="GO" id="GO:0032367">
    <property type="term" value="P:intracellular cholesterol transport"/>
    <property type="evidence" value="ECO:0007669"/>
    <property type="project" value="InterPro"/>
</dbReference>
<evidence type="ECO:0000256" key="1">
    <source>
        <dbReference type="ARBA" id="ARBA00004613"/>
    </source>
</evidence>
<dbReference type="InterPro" id="IPR003172">
    <property type="entry name" value="ML_dom"/>
</dbReference>
<dbReference type="FunFam" id="2.60.40.770:FF:000001">
    <property type="entry name" value="NPC intracellular cholesterol transporter 2"/>
    <property type="match status" value="1"/>
</dbReference>
<comment type="subcellular location">
    <subcellularLocation>
        <location evidence="1">Secreted</location>
    </subcellularLocation>
</comment>
<evidence type="ECO:0000259" key="7">
    <source>
        <dbReference type="SMART" id="SM00737"/>
    </source>
</evidence>
<accession>A0A8S3XZL8</accession>
<evidence type="ECO:0000256" key="6">
    <source>
        <dbReference type="SAM" id="SignalP"/>
    </source>
</evidence>
<proteinExistence type="inferred from homology"/>
<evidence type="ECO:0000313" key="9">
    <source>
        <dbReference type="Proteomes" id="UP000691718"/>
    </source>
</evidence>
<keyword evidence="4 6" id="KW-0732">Signal</keyword>
<feature type="domain" description="MD-2-related lipid-recognition" evidence="7">
    <location>
        <begin position="19"/>
        <end position="143"/>
    </location>
</feature>
<dbReference type="OrthoDB" id="4937502at2759"/>
<dbReference type="GO" id="GO:0005576">
    <property type="term" value="C:extracellular region"/>
    <property type="evidence" value="ECO:0007669"/>
    <property type="project" value="UniProtKB-SubCell"/>
</dbReference>
<gene>
    <name evidence="8" type="ORF">PAPOLLO_LOCUS22752</name>
</gene>
<dbReference type="SMART" id="SM00737">
    <property type="entry name" value="ML"/>
    <property type="match status" value="1"/>
</dbReference>
<keyword evidence="5" id="KW-1015">Disulfide bond</keyword>
<comment type="similarity">
    <text evidence="2">Belongs to the NPC2 family.</text>
</comment>
<dbReference type="PANTHER" id="PTHR11306">
    <property type="entry name" value="NIEMANN PICK TYPE C2 PROTEIN NPC2-RELATED"/>
    <property type="match status" value="1"/>
</dbReference>
<evidence type="ECO:0000313" key="8">
    <source>
        <dbReference type="EMBL" id="CAG5043549.1"/>
    </source>
</evidence>
<evidence type="ECO:0000256" key="4">
    <source>
        <dbReference type="ARBA" id="ARBA00022729"/>
    </source>
</evidence>
<dbReference type="EMBL" id="CAJQZP010001402">
    <property type="protein sequence ID" value="CAG5043549.1"/>
    <property type="molecule type" value="Genomic_DNA"/>
</dbReference>
<evidence type="ECO:0000256" key="5">
    <source>
        <dbReference type="ARBA" id="ARBA00023157"/>
    </source>
</evidence>
<dbReference type="PANTHER" id="PTHR11306:SF68">
    <property type="entry name" value="NPC INTRACELLULAR CHOLESTEROL TRANSPORTER 2"/>
    <property type="match status" value="1"/>
</dbReference>
<comment type="caution">
    <text evidence="8">The sequence shown here is derived from an EMBL/GenBank/DDBJ whole genome shotgun (WGS) entry which is preliminary data.</text>
</comment>
<keyword evidence="3" id="KW-0964">Secreted</keyword>
<dbReference type="AlphaFoldDB" id="A0A8S3XZL8"/>
<dbReference type="Proteomes" id="UP000691718">
    <property type="component" value="Unassembled WGS sequence"/>
</dbReference>
<dbReference type="GO" id="GO:0032934">
    <property type="term" value="F:sterol binding"/>
    <property type="evidence" value="ECO:0007669"/>
    <property type="project" value="InterPro"/>
</dbReference>
<organism evidence="8 9">
    <name type="scientific">Parnassius apollo</name>
    <name type="common">Apollo butterfly</name>
    <name type="synonym">Papilio apollo</name>
    <dbReference type="NCBI Taxonomy" id="110799"/>
    <lineage>
        <taxon>Eukaryota</taxon>
        <taxon>Metazoa</taxon>
        <taxon>Ecdysozoa</taxon>
        <taxon>Arthropoda</taxon>
        <taxon>Hexapoda</taxon>
        <taxon>Insecta</taxon>
        <taxon>Pterygota</taxon>
        <taxon>Neoptera</taxon>
        <taxon>Endopterygota</taxon>
        <taxon>Lepidoptera</taxon>
        <taxon>Glossata</taxon>
        <taxon>Ditrysia</taxon>
        <taxon>Papilionoidea</taxon>
        <taxon>Papilionidae</taxon>
        <taxon>Parnassiinae</taxon>
        <taxon>Parnassini</taxon>
        <taxon>Parnassius</taxon>
        <taxon>Parnassius</taxon>
    </lineage>
</organism>
<feature type="signal peptide" evidence="6">
    <location>
        <begin position="1"/>
        <end position="16"/>
    </location>
</feature>
<dbReference type="Pfam" id="PF02221">
    <property type="entry name" value="E1_DerP2_DerF2"/>
    <property type="match status" value="1"/>
</dbReference>